<dbReference type="Pfam" id="PF00086">
    <property type="entry name" value="Thyroglobulin_1"/>
    <property type="match status" value="1"/>
</dbReference>
<organism evidence="4 5">
    <name type="scientific">Oryctes borbonicus</name>
    <dbReference type="NCBI Taxonomy" id="1629725"/>
    <lineage>
        <taxon>Eukaryota</taxon>
        <taxon>Metazoa</taxon>
        <taxon>Ecdysozoa</taxon>
        <taxon>Arthropoda</taxon>
        <taxon>Hexapoda</taxon>
        <taxon>Insecta</taxon>
        <taxon>Pterygota</taxon>
        <taxon>Neoptera</taxon>
        <taxon>Endopterygota</taxon>
        <taxon>Coleoptera</taxon>
        <taxon>Polyphaga</taxon>
        <taxon>Scarabaeiformia</taxon>
        <taxon>Scarabaeidae</taxon>
        <taxon>Dynastinae</taxon>
        <taxon>Oryctes</taxon>
    </lineage>
</organism>
<comment type="caution">
    <text evidence="4">The sequence shown here is derived from an EMBL/GenBank/DDBJ whole genome shotgun (WGS) entry which is preliminary data.</text>
</comment>
<keyword evidence="5" id="KW-1185">Reference proteome</keyword>
<dbReference type="SUPFAM" id="SSF57610">
    <property type="entry name" value="Thyroglobulin type-1 domain"/>
    <property type="match status" value="2"/>
</dbReference>
<evidence type="ECO:0000313" key="5">
    <source>
        <dbReference type="Proteomes" id="UP000051574"/>
    </source>
</evidence>
<evidence type="ECO:0000256" key="1">
    <source>
        <dbReference type="ARBA" id="ARBA00023157"/>
    </source>
</evidence>
<dbReference type="AlphaFoldDB" id="A0A0T6BHR8"/>
<feature type="non-terminal residue" evidence="4">
    <location>
        <position position="130"/>
    </location>
</feature>
<comment type="caution">
    <text evidence="2">Lacks conserved residue(s) required for the propagation of feature annotation.</text>
</comment>
<evidence type="ECO:0000313" key="4">
    <source>
        <dbReference type="EMBL" id="KRT86817.1"/>
    </source>
</evidence>
<dbReference type="InterPro" id="IPR036857">
    <property type="entry name" value="Thyroglobulin_1_sf"/>
</dbReference>
<dbReference type="Gene3D" id="4.10.800.10">
    <property type="entry name" value="Thyroglobulin type-1"/>
    <property type="match status" value="1"/>
</dbReference>
<protein>
    <recommendedName>
        <fullName evidence="3">Thyroglobulin type-1 domain-containing protein</fullName>
    </recommendedName>
</protein>
<dbReference type="PROSITE" id="PS51162">
    <property type="entry name" value="THYROGLOBULIN_1_2"/>
    <property type="match status" value="1"/>
</dbReference>
<name>A0A0T6BHR8_9SCAR</name>
<evidence type="ECO:0000256" key="2">
    <source>
        <dbReference type="PROSITE-ProRule" id="PRU00500"/>
    </source>
</evidence>
<gene>
    <name evidence="4" type="ORF">AMK59_720</name>
</gene>
<proteinExistence type="predicted"/>
<feature type="domain" description="Thyroglobulin type-1" evidence="3">
    <location>
        <begin position="53"/>
        <end position="117"/>
    </location>
</feature>
<keyword evidence="1" id="KW-1015">Disulfide bond</keyword>
<dbReference type="InterPro" id="IPR000716">
    <property type="entry name" value="Thyroglobulin_1"/>
</dbReference>
<sequence>MDMEIIGYHFPDCQLDGYYAIIQKNSTHKFCSDRHGNVLEEFIVSVTDPLANTMDCNCARSRNITVADKPECCANGNYNPLQCRRGLCRCVDENGNQTVQEISFLDKELLYCYQDRCNKEDEEGTTTPRY</sequence>
<reference evidence="4 5" key="1">
    <citation type="submission" date="2015-09" db="EMBL/GenBank/DDBJ databases">
        <title>Draft genome of the scarab beetle Oryctes borbonicus.</title>
        <authorList>
            <person name="Meyer J.M."/>
            <person name="Markov G.V."/>
            <person name="Baskaran P."/>
            <person name="Herrmann M."/>
            <person name="Sommer R.J."/>
            <person name="Roedelsperger C."/>
        </authorList>
    </citation>
    <scope>NUCLEOTIDE SEQUENCE [LARGE SCALE GENOMIC DNA]</scope>
    <source>
        <strain evidence="4">OB123</strain>
        <tissue evidence="4">Whole animal</tissue>
    </source>
</reference>
<evidence type="ECO:0000259" key="3">
    <source>
        <dbReference type="PROSITE" id="PS51162"/>
    </source>
</evidence>
<dbReference type="EMBL" id="LJIG01000123">
    <property type="protein sequence ID" value="KRT86817.1"/>
    <property type="molecule type" value="Genomic_DNA"/>
</dbReference>
<accession>A0A0T6BHR8</accession>
<dbReference type="OrthoDB" id="1725934at2759"/>
<dbReference type="Proteomes" id="UP000051574">
    <property type="component" value="Unassembled WGS sequence"/>
</dbReference>